<evidence type="ECO:0000313" key="2">
    <source>
        <dbReference type="EMBL" id="EKC57900.1"/>
    </source>
</evidence>
<accession>K1SVK6</accession>
<dbReference type="EMBL" id="AJWY01009598">
    <property type="protein sequence ID" value="EKC57900.1"/>
    <property type="molecule type" value="Genomic_DNA"/>
</dbReference>
<gene>
    <name evidence="2" type="ORF">LEA_14131</name>
</gene>
<feature type="domain" description="Resolvase/invertase-type recombinase catalytic" evidence="1">
    <location>
        <begin position="5"/>
        <end position="118"/>
    </location>
</feature>
<organism evidence="2">
    <name type="scientific">human gut metagenome</name>
    <dbReference type="NCBI Taxonomy" id="408170"/>
    <lineage>
        <taxon>unclassified sequences</taxon>
        <taxon>metagenomes</taxon>
        <taxon>organismal metagenomes</taxon>
    </lineage>
</organism>
<feature type="non-terminal residue" evidence="2">
    <location>
        <position position="118"/>
    </location>
</feature>
<dbReference type="InterPro" id="IPR006119">
    <property type="entry name" value="Resolv_N"/>
</dbReference>
<dbReference type="PROSITE" id="PS51736">
    <property type="entry name" value="RECOMBINASES_3"/>
    <property type="match status" value="1"/>
</dbReference>
<dbReference type="PANTHER" id="PTHR30461">
    <property type="entry name" value="DNA-INVERTASE FROM LAMBDOID PROPHAGE"/>
    <property type="match status" value="1"/>
</dbReference>
<comment type="caution">
    <text evidence="2">The sequence shown here is derived from an EMBL/GenBank/DDBJ whole genome shotgun (WGS) entry which is preliminary data.</text>
</comment>
<dbReference type="Pfam" id="PF00239">
    <property type="entry name" value="Resolvase"/>
    <property type="match status" value="1"/>
</dbReference>
<dbReference type="PANTHER" id="PTHR30461:SF19">
    <property type="entry name" value="SITE-SPECIFIC RECOMBINASE RESOLVASE FAMILY"/>
    <property type="match status" value="1"/>
</dbReference>
<reference evidence="2" key="1">
    <citation type="journal article" date="2013" name="Environ. Microbiol.">
        <title>Microbiota from the distal guts of lean and obese adolescents exhibit partial functional redundancy besides clear differences in community structure.</title>
        <authorList>
            <person name="Ferrer M."/>
            <person name="Ruiz A."/>
            <person name="Lanza F."/>
            <person name="Haange S.B."/>
            <person name="Oberbach A."/>
            <person name="Till H."/>
            <person name="Bargiela R."/>
            <person name="Campoy C."/>
            <person name="Segura M.T."/>
            <person name="Richter M."/>
            <person name="von Bergen M."/>
            <person name="Seifert J."/>
            <person name="Suarez A."/>
        </authorList>
    </citation>
    <scope>NUCLEOTIDE SEQUENCE</scope>
</reference>
<dbReference type="InterPro" id="IPR050639">
    <property type="entry name" value="SSR_resolvase"/>
</dbReference>
<name>K1SVK6_9ZZZZ</name>
<evidence type="ECO:0000259" key="1">
    <source>
        <dbReference type="PROSITE" id="PS51736"/>
    </source>
</evidence>
<dbReference type="Gene3D" id="3.40.50.1390">
    <property type="entry name" value="Resolvase, N-terminal catalytic domain"/>
    <property type="match status" value="1"/>
</dbReference>
<dbReference type="InterPro" id="IPR036162">
    <property type="entry name" value="Resolvase-like_N_sf"/>
</dbReference>
<dbReference type="GO" id="GO:0003677">
    <property type="term" value="F:DNA binding"/>
    <property type="evidence" value="ECO:0007669"/>
    <property type="project" value="InterPro"/>
</dbReference>
<dbReference type="CDD" id="cd03768">
    <property type="entry name" value="SR_ResInv"/>
    <property type="match status" value="1"/>
</dbReference>
<dbReference type="SUPFAM" id="SSF53041">
    <property type="entry name" value="Resolvase-like"/>
    <property type="match status" value="1"/>
</dbReference>
<proteinExistence type="predicted"/>
<dbReference type="SMART" id="SM00857">
    <property type="entry name" value="Resolvase"/>
    <property type="match status" value="1"/>
</dbReference>
<dbReference type="GO" id="GO:0000150">
    <property type="term" value="F:DNA strand exchange activity"/>
    <property type="evidence" value="ECO:0007669"/>
    <property type="project" value="InterPro"/>
</dbReference>
<dbReference type="AlphaFoldDB" id="K1SVK6"/>
<protein>
    <submittedName>
        <fullName evidence="2">DNA integration/recombination/inversion protein</fullName>
    </submittedName>
</protein>
<sequence length="118" mass="14020">MEDINIYGYMRVSSKEQNEDRQKIALTEMGVPENNIYMDKQSGKDFERTQYKRLLRKLNENSVLYIKSIDRLGRNYGELNEQWRIITKEKKADIVVIDMPLLDTRREKNLLGTFISDV</sequence>